<reference evidence="9 10" key="1">
    <citation type="submission" date="2024-11" db="EMBL/GenBank/DDBJ databases">
        <title>Adaptive evolution of stress response genes in parasites aligns with host niche diversity.</title>
        <authorList>
            <person name="Hahn C."/>
            <person name="Resl P."/>
        </authorList>
    </citation>
    <scope>NUCLEOTIDE SEQUENCE [LARGE SCALE GENOMIC DNA]</scope>
    <source>
        <strain evidence="9">EGGRZ-B1_66</strain>
        <tissue evidence="9">Body</tissue>
    </source>
</reference>
<dbReference type="PROSITE" id="PS01187">
    <property type="entry name" value="EGF_CA"/>
    <property type="match status" value="2"/>
</dbReference>
<dbReference type="Pfam" id="PF07645">
    <property type="entry name" value="EGF_CA"/>
    <property type="match status" value="3"/>
</dbReference>
<dbReference type="SUPFAM" id="SSF57196">
    <property type="entry name" value="EGF/Laminin"/>
    <property type="match status" value="1"/>
</dbReference>
<evidence type="ECO:0000259" key="8">
    <source>
        <dbReference type="SMART" id="SM00181"/>
    </source>
</evidence>
<evidence type="ECO:0000256" key="4">
    <source>
        <dbReference type="ARBA" id="ARBA00023157"/>
    </source>
</evidence>
<evidence type="ECO:0000256" key="6">
    <source>
        <dbReference type="SAM" id="SignalP"/>
    </source>
</evidence>
<keyword evidence="2 6" id="KW-0732">Signal</keyword>
<dbReference type="InterPro" id="IPR049883">
    <property type="entry name" value="NOTCH1_EGF-like"/>
</dbReference>
<proteinExistence type="predicted"/>
<dbReference type="InterPro" id="IPR018097">
    <property type="entry name" value="EGF_Ca-bd_CS"/>
</dbReference>
<feature type="domain" description="EGF-like" evidence="8">
    <location>
        <begin position="373"/>
        <end position="416"/>
    </location>
</feature>
<evidence type="ECO:0000313" key="9">
    <source>
        <dbReference type="EMBL" id="KAL3313471.1"/>
    </source>
</evidence>
<feature type="chain" id="PRO_5044790801" evidence="6">
    <location>
        <begin position="22"/>
        <end position="429"/>
    </location>
</feature>
<dbReference type="CDD" id="cd00054">
    <property type="entry name" value="EGF_CA"/>
    <property type="match status" value="1"/>
</dbReference>
<feature type="domain" description="EGF-like" evidence="8">
    <location>
        <begin position="259"/>
        <end position="302"/>
    </location>
</feature>
<dbReference type="PANTHER" id="PTHR24034:SF205">
    <property type="entry name" value="NIDOGEN"/>
    <property type="match status" value="1"/>
</dbReference>
<evidence type="ECO:0000256" key="5">
    <source>
        <dbReference type="ARBA" id="ARBA00023180"/>
    </source>
</evidence>
<feature type="domain" description="EGF-like calcium-binding" evidence="7">
    <location>
        <begin position="370"/>
        <end position="416"/>
    </location>
</feature>
<dbReference type="EMBL" id="JBJKFK010001295">
    <property type="protein sequence ID" value="KAL3313471.1"/>
    <property type="molecule type" value="Genomic_DNA"/>
</dbReference>
<accession>A0ABD2Q1G0</accession>
<dbReference type="SMART" id="SM00181">
    <property type="entry name" value="EGF"/>
    <property type="match status" value="3"/>
</dbReference>
<evidence type="ECO:0000259" key="7">
    <source>
        <dbReference type="SMART" id="SM00179"/>
    </source>
</evidence>
<feature type="domain" description="EGF-like calcium-binding" evidence="7">
    <location>
        <begin position="256"/>
        <end position="302"/>
    </location>
</feature>
<keyword evidence="1" id="KW-0245">EGF-like domain</keyword>
<dbReference type="InterPro" id="IPR001881">
    <property type="entry name" value="EGF-like_Ca-bd_dom"/>
</dbReference>
<keyword evidence="4" id="KW-1015">Disulfide bond</keyword>
<dbReference type="SUPFAM" id="SSF57184">
    <property type="entry name" value="Growth factor receptor domain"/>
    <property type="match status" value="1"/>
</dbReference>
<dbReference type="Gene3D" id="2.10.25.10">
    <property type="entry name" value="Laminin"/>
    <property type="match status" value="3"/>
</dbReference>
<dbReference type="InterPro" id="IPR000742">
    <property type="entry name" value="EGF"/>
</dbReference>
<organism evidence="9 10">
    <name type="scientific">Cichlidogyrus casuarinus</name>
    <dbReference type="NCBI Taxonomy" id="1844966"/>
    <lineage>
        <taxon>Eukaryota</taxon>
        <taxon>Metazoa</taxon>
        <taxon>Spiralia</taxon>
        <taxon>Lophotrochozoa</taxon>
        <taxon>Platyhelminthes</taxon>
        <taxon>Monogenea</taxon>
        <taxon>Monopisthocotylea</taxon>
        <taxon>Dactylogyridea</taxon>
        <taxon>Ancyrocephalidae</taxon>
        <taxon>Cichlidogyrus</taxon>
    </lineage>
</organism>
<evidence type="ECO:0000313" key="10">
    <source>
        <dbReference type="Proteomes" id="UP001626550"/>
    </source>
</evidence>
<evidence type="ECO:0000256" key="3">
    <source>
        <dbReference type="ARBA" id="ARBA00022737"/>
    </source>
</evidence>
<gene>
    <name evidence="9" type="primary">FBLN1</name>
    <name evidence="9" type="ORF">Ciccas_007927</name>
</gene>
<sequence>MPKYAMMISLLLVLRIGDVHGQVTDECCESGVKEALSLDLSRNVEFPECQQLQMQDPACQASFQQCCQDQIERSACQIGFGLASAKSSMLEQLVRRLPLGKMHILKALLPHCSRKRMNLESNVLATFSETCCICKHVEDHVLMEDNSAIQLTKTRMCKSLGCCSNKAKEDIVDNFISNDEPNIEESEAVQESVINGRCGRDFRWDAEKNICVREVIKCPRGFRMNLVSGICEPRDASETDCGKGFTYNEDLDSCQDIDECKVGSHNCTEGQFCTNIVGSYRCMRKVPCGFGYTLNEATQICEDVDECKVDPTICGSQMVCKNVRGSYLCNRKDCQDHKRHDNNGKCTLCVKGYEIHRHESGDPLLNSCVDVDECTTGKAQCKTNEICVNKDGSYQCKPKLDCMVGTRLNRRGSNCDGSFPMHSTMNGML</sequence>
<feature type="domain" description="EGF-like calcium-binding" evidence="7">
    <location>
        <begin position="303"/>
        <end position="347"/>
    </location>
</feature>
<name>A0ABD2Q1G0_9PLAT</name>
<evidence type="ECO:0000256" key="2">
    <source>
        <dbReference type="ARBA" id="ARBA00022729"/>
    </source>
</evidence>
<feature type="domain" description="EGF-like" evidence="8">
    <location>
        <begin position="328"/>
        <end position="369"/>
    </location>
</feature>
<dbReference type="Proteomes" id="UP001626550">
    <property type="component" value="Unassembled WGS sequence"/>
</dbReference>
<keyword evidence="10" id="KW-1185">Reference proteome</keyword>
<protein>
    <submittedName>
        <fullName evidence="9">Anaphylotoxin-like domain</fullName>
    </submittedName>
</protein>
<dbReference type="InterPro" id="IPR050751">
    <property type="entry name" value="ECM_structural_protein"/>
</dbReference>
<dbReference type="FunFam" id="2.10.25.10:FF:000005">
    <property type="entry name" value="Fibrillin 2"/>
    <property type="match status" value="1"/>
</dbReference>
<dbReference type="PANTHER" id="PTHR24034">
    <property type="entry name" value="EGF-LIKE DOMAIN-CONTAINING PROTEIN"/>
    <property type="match status" value="1"/>
</dbReference>
<dbReference type="InterPro" id="IPR009030">
    <property type="entry name" value="Growth_fac_rcpt_cys_sf"/>
</dbReference>
<feature type="signal peptide" evidence="6">
    <location>
        <begin position="1"/>
        <end position="21"/>
    </location>
</feature>
<keyword evidence="3" id="KW-0677">Repeat</keyword>
<dbReference type="AlphaFoldDB" id="A0ABD2Q1G0"/>
<dbReference type="SMART" id="SM00179">
    <property type="entry name" value="EGF_CA"/>
    <property type="match status" value="3"/>
</dbReference>
<evidence type="ECO:0000256" key="1">
    <source>
        <dbReference type="ARBA" id="ARBA00022536"/>
    </source>
</evidence>
<keyword evidence="5" id="KW-0325">Glycoprotein</keyword>
<comment type="caution">
    <text evidence="9">The sequence shown here is derived from an EMBL/GenBank/DDBJ whole genome shotgun (WGS) entry which is preliminary data.</text>
</comment>